<evidence type="ECO:0000313" key="1">
    <source>
        <dbReference type="EMBL" id="RIE03558.1"/>
    </source>
</evidence>
<dbReference type="OrthoDB" id="2598308at2"/>
<comment type="caution">
    <text evidence="1">The sequence shown here is derived from an EMBL/GenBank/DDBJ whole genome shotgun (WGS) entry which is preliminary data.</text>
</comment>
<proteinExistence type="predicted"/>
<name>A0A398CS41_9BACL</name>
<dbReference type="RefSeq" id="WP_119149276.1">
    <property type="nucleotide sequence ID" value="NZ_JBHSOV010000021.1"/>
</dbReference>
<evidence type="ECO:0000313" key="2">
    <source>
        <dbReference type="Proteomes" id="UP000266340"/>
    </source>
</evidence>
<accession>A0A398CS41</accession>
<protein>
    <submittedName>
        <fullName evidence="1">Uncharacterized protein</fullName>
    </submittedName>
</protein>
<gene>
    <name evidence="1" type="ORF">D3H35_11000</name>
</gene>
<keyword evidence="2" id="KW-1185">Reference proteome</keyword>
<dbReference type="EMBL" id="QXJM01000036">
    <property type="protein sequence ID" value="RIE03558.1"/>
    <property type="molecule type" value="Genomic_DNA"/>
</dbReference>
<organism evidence="1 2">
    <name type="scientific">Cohnella faecalis</name>
    <dbReference type="NCBI Taxonomy" id="2315694"/>
    <lineage>
        <taxon>Bacteria</taxon>
        <taxon>Bacillati</taxon>
        <taxon>Bacillota</taxon>
        <taxon>Bacilli</taxon>
        <taxon>Bacillales</taxon>
        <taxon>Paenibacillaceae</taxon>
        <taxon>Cohnella</taxon>
    </lineage>
</organism>
<dbReference type="AlphaFoldDB" id="A0A398CS41"/>
<dbReference type="Proteomes" id="UP000266340">
    <property type="component" value="Unassembled WGS sequence"/>
</dbReference>
<reference evidence="1 2" key="1">
    <citation type="submission" date="2018-09" db="EMBL/GenBank/DDBJ databases">
        <title>Cohnella cavernae sp. nov., isolated from a karst cave.</title>
        <authorList>
            <person name="Zhu H."/>
        </authorList>
    </citation>
    <scope>NUCLEOTIDE SEQUENCE [LARGE SCALE GENOMIC DNA]</scope>
    <source>
        <strain evidence="1 2">K2E09-144</strain>
    </source>
</reference>
<sequence length="293" mass="33266">MHYSFSKAIVMNVTTYDTLNDKGEPLIFLLKTIFAEFLTYTAAELVVEIEKMNGRSLRSVLDDKSVKKMFELLLKGEVRFVEIRDSYKMDEDPFGDEDEIKHYPPDFSLAIMCNHAVDYAPEAQRKFIFPNGLSLALNDRLFQGSIPLNIQDTFVGIFRRTLQSIGGVMGYVTYETSSAFVGGGSAFENYHRINTSLKPGYLDFIGGYFWLNYLNDNHIARLGGPEFVRSHAPCEVVEPPGSGLLLRLTENINHYSDDSLRDLRAFLAPLFPPDTGKNEPLKFEEGYLLRLVE</sequence>